<evidence type="ECO:0008006" key="3">
    <source>
        <dbReference type="Google" id="ProtNLM"/>
    </source>
</evidence>
<comment type="caution">
    <text evidence="1">The sequence shown here is derived from an EMBL/GenBank/DDBJ whole genome shotgun (WGS) entry which is preliminary data.</text>
</comment>
<dbReference type="AlphaFoldDB" id="A0AAV5C9E2"/>
<accession>A0AAV5C9E2</accession>
<gene>
    <name evidence="1" type="primary">ga11431</name>
    <name evidence="1" type="ORF">PR202_ga11431</name>
</gene>
<evidence type="ECO:0000313" key="1">
    <source>
        <dbReference type="EMBL" id="GJM94755.1"/>
    </source>
</evidence>
<sequence>MPGRGLAAAALGRGSAAAAAAHGAFSLGGVQEAALGDVHAPGRGPAAATPGRGANKRFLAVCKAFSLGFGTGISDERWWI</sequence>
<organism evidence="1 2">
    <name type="scientific">Eleusine coracana subsp. coracana</name>
    <dbReference type="NCBI Taxonomy" id="191504"/>
    <lineage>
        <taxon>Eukaryota</taxon>
        <taxon>Viridiplantae</taxon>
        <taxon>Streptophyta</taxon>
        <taxon>Embryophyta</taxon>
        <taxon>Tracheophyta</taxon>
        <taxon>Spermatophyta</taxon>
        <taxon>Magnoliopsida</taxon>
        <taxon>Liliopsida</taxon>
        <taxon>Poales</taxon>
        <taxon>Poaceae</taxon>
        <taxon>PACMAD clade</taxon>
        <taxon>Chloridoideae</taxon>
        <taxon>Cynodonteae</taxon>
        <taxon>Eleusininae</taxon>
        <taxon>Eleusine</taxon>
    </lineage>
</organism>
<name>A0AAV5C9E2_ELECO</name>
<reference evidence="1" key="1">
    <citation type="journal article" date="2018" name="DNA Res.">
        <title>Multiple hybrid de novo genome assembly of finger millet, an orphan allotetraploid crop.</title>
        <authorList>
            <person name="Hatakeyama M."/>
            <person name="Aluri S."/>
            <person name="Balachadran M.T."/>
            <person name="Sivarajan S.R."/>
            <person name="Patrignani A."/>
            <person name="Gruter S."/>
            <person name="Poveda L."/>
            <person name="Shimizu-Inatsugi R."/>
            <person name="Baeten J."/>
            <person name="Francoijs K.J."/>
            <person name="Nataraja K.N."/>
            <person name="Reddy Y.A.N."/>
            <person name="Phadnis S."/>
            <person name="Ravikumar R.L."/>
            <person name="Schlapbach R."/>
            <person name="Sreeman S.M."/>
            <person name="Shimizu K.K."/>
        </authorList>
    </citation>
    <scope>NUCLEOTIDE SEQUENCE</scope>
</reference>
<protein>
    <recommendedName>
        <fullName evidence="3">Secreted protein</fullName>
    </recommendedName>
</protein>
<dbReference type="Proteomes" id="UP001054889">
    <property type="component" value="Unassembled WGS sequence"/>
</dbReference>
<keyword evidence="2" id="KW-1185">Reference proteome</keyword>
<dbReference type="EMBL" id="BQKI01000005">
    <property type="protein sequence ID" value="GJM94755.1"/>
    <property type="molecule type" value="Genomic_DNA"/>
</dbReference>
<evidence type="ECO:0000313" key="2">
    <source>
        <dbReference type="Proteomes" id="UP001054889"/>
    </source>
</evidence>
<reference evidence="1" key="2">
    <citation type="submission" date="2021-12" db="EMBL/GenBank/DDBJ databases">
        <title>Resequencing data analysis of finger millet.</title>
        <authorList>
            <person name="Hatakeyama M."/>
            <person name="Aluri S."/>
            <person name="Balachadran M.T."/>
            <person name="Sivarajan S.R."/>
            <person name="Poveda L."/>
            <person name="Shimizu-Inatsugi R."/>
            <person name="Schlapbach R."/>
            <person name="Sreeman S.M."/>
            <person name="Shimizu K.K."/>
        </authorList>
    </citation>
    <scope>NUCLEOTIDE SEQUENCE</scope>
</reference>
<proteinExistence type="predicted"/>